<accession>A0A5C7JD55</accession>
<gene>
    <name evidence="1" type="ORF">E6Q11_00985</name>
</gene>
<dbReference type="Proteomes" id="UP000321026">
    <property type="component" value="Unassembled WGS sequence"/>
</dbReference>
<sequence length="103" mass="12010">MEIKPCDCPLAGYCKRHNVEKSAAWHKLCQRHQGYRAMWDAGNGPGQHDTQSIGLGDTIEKILGPVGRWYKRLRRGKCGCDKRKAKANKYRRRPGEWLFRRKK</sequence>
<proteinExistence type="predicted"/>
<comment type="caution">
    <text evidence="1">The sequence shown here is derived from an EMBL/GenBank/DDBJ whole genome shotgun (WGS) entry which is preliminary data.</text>
</comment>
<evidence type="ECO:0000313" key="1">
    <source>
        <dbReference type="EMBL" id="TXG78466.1"/>
    </source>
</evidence>
<organism evidence="1 2">
    <name type="scientific">Candidatus Dojkabacteria bacterium</name>
    <dbReference type="NCBI Taxonomy" id="2099670"/>
    <lineage>
        <taxon>Bacteria</taxon>
        <taxon>Candidatus Dojkabacteria</taxon>
    </lineage>
</organism>
<reference evidence="1 2" key="1">
    <citation type="submission" date="2018-09" db="EMBL/GenBank/DDBJ databases">
        <title>Metagenome Assembled Genomes from an Advanced Water Purification Facility.</title>
        <authorList>
            <person name="Stamps B.W."/>
            <person name="Spear J.R."/>
        </authorList>
    </citation>
    <scope>NUCLEOTIDE SEQUENCE [LARGE SCALE GENOMIC DNA]</scope>
    <source>
        <strain evidence="1">Bin_63_2</strain>
    </source>
</reference>
<dbReference type="EMBL" id="SSDS01000015">
    <property type="protein sequence ID" value="TXG78466.1"/>
    <property type="molecule type" value="Genomic_DNA"/>
</dbReference>
<dbReference type="AlphaFoldDB" id="A0A5C7JD55"/>
<evidence type="ECO:0000313" key="2">
    <source>
        <dbReference type="Proteomes" id="UP000321026"/>
    </source>
</evidence>
<protein>
    <submittedName>
        <fullName evidence="1">Uncharacterized protein</fullName>
    </submittedName>
</protein>
<name>A0A5C7JD55_9BACT</name>